<dbReference type="InterPro" id="IPR014710">
    <property type="entry name" value="RmlC-like_jellyroll"/>
</dbReference>
<dbReference type="Pfam" id="PF00908">
    <property type="entry name" value="dTDP_sugar_isom"/>
    <property type="match status" value="1"/>
</dbReference>
<protein>
    <submittedName>
        <fullName evidence="2">dTDP-4-dehydrorhamnose 3,5-epimerase</fullName>
    </submittedName>
</protein>
<proteinExistence type="predicted"/>
<gene>
    <name evidence="2" type="ORF">UT64_C0026G0008</name>
</gene>
<dbReference type="GO" id="GO:0005829">
    <property type="term" value="C:cytosol"/>
    <property type="evidence" value="ECO:0007669"/>
    <property type="project" value="TreeGrafter"/>
</dbReference>
<evidence type="ECO:0000313" key="2">
    <source>
        <dbReference type="EMBL" id="KKR32666.1"/>
    </source>
</evidence>
<dbReference type="PANTHER" id="PTHR21047">
    <property type="entry name" value="DTDP-6-DEOXY-D-GLUCOSE-3,5 EPIMERASE"/>
    <property type="match status" value="1"/>
</dbReference>
<sequence>MINDVVIKTLNKYEDSRGWLAEIYRDDELDYKPTMGYISLTNEGVIRGPHEHLFQSDLFVFVGPGSFELHLWDRREDSSTKGEYLKIEVGEDNPTMVIVPPGVVHGYKCSKGPAYSINLPDKLYKGLNKSEEIDEVRWEEDPESPYKII</sequence>
<dbReference type="InterPro" id="IPR000888">
    <property type="entry name" value="RmlC-like"/>
</dbReference>
<dbReference type="SUPFAM" id="SSF51182">
    <property type="entry name" value="RmlC-like cupins"/>
    <property type="match status" value="1"/>
</dbReference>
<dbReference type="Proteomes" id="UP000034137">
    <property type="component" value="Unassembled WGS sequence"/>
</dbReference>
<evidence type="ECO:0000256" key="1">
    <source>
        <dbReference type="PIRSR" id="PIRSR600888-3"/>
    </source>
</evidence>
<reference evidence="2 3" key="1">
    <citation type="journal article" date="2015" name="Nature">
        <title>rRNA introns, odd ribosomes, and small enigmatic genomes across a large radiation of phyla.</title>
        <authorList>
            <person name="Brown C.T."/>
            <person name="Hug L.A."/>
            <person name="Thomas B.C."/>
            <person name="Sharon I."/>
            <person name="Castelle C.J."/>
            <person name="Singh A."/>
            <person name="Wilkins M.J."/>
            <person name="Williams K.H."/>
            <person name="Banfield J.F."/>
        </authorList>
    </citation>
    <scope>NUCLEOTIDE SEQUENCE [LARGE SCALE GENOMIC DNA]</scope>
</reference>
<dbReference type="EMBL" id="LBXO01000026">
    <property type="protein sequence ID" value="KKR32666.1"/>
    <property type="molecule type" value="Genomic_DNA"/>
</dbReference>
<dbReference type="AlphaFoldDB" id="A0A0G0Q5R0"/>
<comment type="caution">
    <text evidence="2">The sequence shown here is derived from an EMBL/GenBank/DDBJ whole genome shotgun (WGS) entry which is preliminary data.</text>
</comment>
<dbReference type="PANTHER" id="PTHR21047:SF2">
    <property type="entry name" value="THYMIDINE DIPHOSPHO-4-KETO-RHAMNOSE 3,5-EPIMERASE"/>
    <property type="match status" value="1"/>
</dbReference>
<dbReference type="InterPro" id="IPR011051">
    <property type="entry name" value="RmlC_Cupin_sf"/>
</dbReference>
<organism evidence="2 3">
    <name type="scientific">Candidatus Falkowbacteria bacterium GW2011_GWF2_39_8</name>
    <dbReference type="NCBI Taxonomy" id="1618642"/>
    <lineage>
        <taxon>Bacteria</taxon>
        <taxon>Candidatus Falkowiibacteriota</taxon>
    </lineage>
</organism>
<dbReference type="Gene3D" id="2.60.120.10">
    <property type="entry name" value="Jelly Rolls"/>
    <property type="match status" value="1"/>
</dbReference>
<accession>A0A0G0Q5R0</accession>
<dbReference type="GO" id="GO:0008830">
    <property type="term" value="F:dTDP-4-dehydrorhamnose 3,5-epimerase activity"/>
    <property type="evidence" value="ECO:0007669"/>
    <property type="project" value="InterPro"/>
</dbReference>
<name>A0A0G0Q5R0_9BACT</name>
<dbReference type="GO" id="GO:0000271">
    <property type="term" value="P:polysaccharide biosynthetic process"/>
    <property type="evidence" value="ECO:0007669"/>
    <property type="project" value="TreeGrafter"/>
</dbReference>
<evidence type="ECO:0000313" key="3">
    <source>
        <dbReference type="Proteomes" id="UP000034137"/>
    </source>
</evidence>
<feature type="site" description="Participates in a stacking interaction with the thymidine ring of dTDP-4-oxo-6-deoxyglucose" evidence="1">
    <location>
        <position position="124"/>
    </location>
</feature>
<dbReference type="GO" id="GO:0019305">
    <property type="term" value="P:dTDP-rhamnose biosynthetic process"/>
    <property type="evidence" value="ECO:0007669"/>
    <property type="project" value="TreeGrafter"/>
</dbReference>